<evidence type="ECO:0000256" key="1">
    <source>
        <dbReference type="PIRNR" id="PIRNR012524"/>
    </source>
</evidence>
<protein>
    <submittedName>
        <fullName evidence="3">S1-like domain-containing RNA-binding protein</fullName>
    </submittedName>
</protein>
<dbReference type="EMBL" id="BAABEZ010000001">
    <property type="protein sequence ID" value="GAA4449133.1"/>
    <property type="molecule type" value="Genomic_DNA"/>
</dbReference>
<accession>A0ABP8MHF4</accession>
<dbReference type="Gene3D" id="2.40.50.140">
    <property type="entry name" value="Nucleic acid-binding proteins"/>
    <property type="match status" value="2"/>
</dbReference>
<evidence type="ECO:0000313" key="4">
    <source>
        <dbReference type="Proteomes" id="UP001501410"/>
    </source>
</evidence>
<evidence type="ECO:0000313" key="3">
    <source>
        <dbReference type="EMBL" id="GAA4449133.1"/>
    </source>
</evidence>
<dbReference type="Gene3D" id="1.10.10.10">
    <property type="entry name" value="Winged helix-like DNA-binding domain superfamily/Winged helix DNA-binding domain"/>
    <property type="match status" value="1"/>
</dbReference>
<gene>
    <name evidence="3" type="ORF">GCM10023092_02740</name>
</gene>
<dbReference type="PANTHER" id="PTHR37296:SF1">
    <property type="entry name" value="CONSERVED VIRULENCE FACTOR B"/>
    <property type="match status" value="1"/>
</dbReference>
<name>A0ABP8MHF4_9BACT</name>
<dbReference type="InterPro" id="IPR012340">
    <property type="entry name" value="NA-bd_OB-fold"/>
</dbReference>
<dbReference type="InterPro" id="IPR039566">
    <property type="entry name" value="CvfB_S1_st"/>
</dbReference>
<dbReference type="PANTHER" id="PTHR37296">
    <property type="entry name" value="CONSERVED VIRULENCE FACTOR B"/>
    <property type="match status" value="1"/>
</dbReference>
<feature type="domain" description="S1 motif" evidence="2">
    <location>
        <begin position="69"/>
        <end position="131"/>
    </location>
</feature>
<proteinExistence type="inferred from homology"/>
<sequence>MIQAGLYYMLPVVKTVDFGAYLDGGESGEILLPKRWVPGDLKAGDSIEVFIYHDNEGRLIATTDHPKGVVGDIVMLEVKDIMHQGAFLDWGLMKDLFIPLSQQTSVLYTGMKIPVLIYIDEMTGRVAATEKFQQQLKHNPVTVQQNDAVNLLVTRKTELGYEVIVNSSNIGLIHFSDVFYELKRGDRLKGFVKAVLPEGKLDIMPGERGYKRVETEADKVLRLLAENDGYLPYHDKSEPDEIYDFFGMSKKTFKMVIGGLFKAKKITLERSGIKLAEEV</sequence>
<keyword evidence="4" id="KW-1185">Reference proteome</keyword>
<feature type="domain" description="S1 motif" evidence="2">
    <location>
        <begin position="3"/>
        <end position="64"/>
    </location>
</feature>
<organism evidence="3 4">
    <name type="scientific">Rurimicrobium arvi</name>
    <dbReference type="NCBI Taxonomy" id="2049916"/>
    <lineage>
        <taxon>Bacteria</taxon>
        <taxon>Pseudomonadati</taxon>
        <taxon>Bacteroidota</taxon>
        <taxon>Chitinophagia</taxon>
        <taxon>Chitinophagales</taxon>
        <taxon>Chitinophagaceae</taxon>
        <taxon>Rurimicrobium</taxon>
    </lineage>
</organism>
<dbReference type="Proteomes" id="UP001501410">
    <property type="component" value="Unassembled WGS sequence"/>
</dbReference>
<evidence type="ECO:0000259" key="2">
    <source>
        <dbReference type="SMART" id="SM00316"/>
    </source>
</evidence>
<dbReference type="InterPro" id="IPR040764">
    <property type="entry name" value="CvfB_WH"/>
</dbReference>
<dbReference type="RefSeq" id="WP_344821913.1">
    <property type="nucleotide sequence ID" value="NZ_BAABEZ010000001.1"/>
</dbReference>
<dbReference type="InterPro" id="IPR014464">
    <property type="entry name" value="CvfB_fam"/>
</dbReference>
<comment type="similarity">
    <text evidence="1">Belongs to the CvfB family.</text>
</comment>
<dbReference type="SMART" id="SM00316">
    <property type="entry name" value="S1"/>
    <property type="match status" value="3"/>
</dbReference>
<feature type="domain" description="S1 motif" evidence="2">
    <location>
        <begin position="144"/>
        <end position="206"/>
    </location>
</feature>
<dbReference type="Pfam" id="PF17783">
    <property type="entry name" value="WHD_CvfB"/>
    <property type="match status" value="1"/>
</dbReference>
<dbReference type="Pfam" id="PF13509">
    <property type="entry name" value="S1_2"/>
    <property type="match status" value="1"/>
</dbReference>
<comment type="caution">
    <text evidence="3">The sequence shown here is derived from an EMBL/GenBank/DDBJ whole genome shotgun (WGS) entry which is preliminary data.</text>
</comment>
<dbReference type="InterPro" id="IPR036388">
    <property type="entry name" value="WH-like_DNA-bd_sf"/>
</dbReference>
<dbReference type="InterPro" id="IPR003029">
    <property type="entry name" value="S1_domain"/>
</dbReference>
<dbReference type="PIRSF" id="PIRSF012524">
    <property type="entry name" value="YitL_S1"/>
    <property type="match status" value="1"/>
</dbReference>
<reference evidence="4" key="1">
    <citation type="journal article" date="2019" name="Int. J. Syst. Evol. Microbiol.">
        <title>The Global Catalogue of Microorganisms (GCM) 10K type strain sequencing project: providing services to taxonomists for standard genome sequencing and annotation.</title>
        <authorList>
            <consortium name="The Broad Institute Genomics Platform"/>
            <consortium name="The Broad Institute Genome Sequencing Center for Infectious Disease"/>
            <person name="Wu L."/>
            <person name="Ma J."/>
        </authorList>
    </citation>
    <scope>NUCLEOTIDE SEQUENCE [LARGE SCALE GENOMIC DNA]</scope>
    <source>
        <strain evidence="4">JCM 31921</strain>
    </source>
</reference>